<protein>
    <submittedName>
        <fullName evidence="2">Uncharacterized protein</fullName>
    </submittedName>
</protein>
<comment type="caution">
    <text evidence="2">The sequence shown here is derived from an EMBL/GenBank/DDBJ whole genome shotgun (WGS) entry which is preliminary data.</text>
</comment>
<organism evidence="2 3">
    <name type="scientific">Ascochyta lentis</name>
    <dbReference type="NCBI Taxonomy" id="205686"/>
    <lineage>
        <taxon>Eukaryota</taxon>
        <taxon>Fungi</taxon>
        <taxon>Dikarya</taxon>
        <taxon>Ascomycota</taxon>
        <taxon>Pezizomycotina</taxon>
        <taxon>Dothideomycetes</taxon>
        <taxon>Pleosporomycetidae</taxon>
        <taxon>Pleosporales</taxon>
        <taxon>Pleosporineae</taxon>
        <taxon>Didymellaceae</taxon>
        <taxon>Ascochyta</taxon>
    </lineage>
</organism>
<feature type="signal peptide" evidence="1">
    <location>
        <begin position="1"/>
        <end position="20"/>
    </location>
</feature>
<reference evidence="2" key="2">
    <citation type="submission" date="2020-09" db="EMBL/GenBank/DDBJ databases">
        <title>Reference genome assembly for Australian Ascochyta lentis isolate Al4.</title>
        <authorList>
            <person name="Lee R.C."/>
            <person name="Farfan-Caceres L.M."/>
            <person name="Debler J.W."/>
            <person name="Williams A.H."/>
            <person name="Henares B.M."/>
        </authorList>
    </citation>
    <scope>NUCLEOTIDE SEQUENCE</scope>
    <source>
        <strain evidence="2">Al4</strain>
    </source>
</reference>
<evidence type="ECO:0000256" key="1">
    <source>
        <dbReference type="SAM" id="SignalP"/>
    </source>
</evidence>
<reference evidence="2" key="1">
    <citation type="submission" date="2018-12" db="EMBL/GenBank/DDBJ databases">
        <authorList>
            <person name="Syme R.A."/>
            <person name="Farfan-Caceres L."/>
            <person name="Lichtenzveig J."/>
        </authorList>
    </citation>
    <scope>NUCLEOTIDE SEQUENCE</scope>
    <source>
        <strain evidence="2">Al4</strain>
    </source>
</reference>
<keyword evidence="1" id="KW-0732">Signal</keyword>
<dbReference type="Proteomes" id="UP000651452">
    <property type="component" value="Unassembled WGS sequence"/>
</dbReference>
<dbReference type="OrthoDB" id="2730619at2759"/>
<dbReference type="InterPro" id="IPR043750">
    <property type="entry name" value="DUF5695"/>
</dbReference>
<dbReference type="Pfam" id="PF18951">
    <property type="entry name" value="DUF5695"/>
    <property type="match status" value="1"/>
</dbReference>
<sequence length="900" mass="98708">MALLNIALSFLILTPTFVQGQDDLGLSNGYTAFDVGSLKGEIVKGSQTLASLNSTENEFDFLPSDRLAQLAFNGAHHLGDITFRYRTSSSGAWTSVDSASARKPVTSLDHTSQDVVTAADLAPTLPSGLPIKVTREWLQYENDLAVRFNITNNGNGSVELGSLGLPVSINNIFTGRSAEETQAKCALADPYLGLDAGYVRVSHLEGTGNALVITPIAGTKFEAWRFIHEPQGNFSYQSQTFEGNYEWQVHSLAYAQNEWNSSTPWNEPTSKTLQSGEVYSVGLRFSVAENIQTIEDAVVKTGSPLAVGIPGYVVPADSITRLYINHTSPVKSIDAGGAFTISELSSSKSYKLKPVASVWGRARVTISYEDGKTQTVHYKITKTAPSALADMGHFFSTAAYFNDTSDPFNRAPSIMTYDREVNKIVEQDARVWFAGISDEAGTGAYLATAMKQFTQPNAAELSAVDDFVHETVVGTLQQNGSFGVIASAFFYEPGAVNYAYDSSFDWTSWTSWNRERAYTTRRAYNYIHPVATYWSLYRTARNYPDTKLRAEWSWYLSRAFNTTQYCLSNEGANCDYALVGLMGEWVLGELLKDLKREGMNSEASALEESMRYRANHWETQAIPFGSEMAWDSTGQEGVYFWTNYFNLPNTPSKAINSILAYMPTVAHWGWNGNARRYWDFIYGAKIQQIERQIHHYGSGLNSLPMLHSYEQSPKDNLYALRVGFAGNTAPLTNIDEGGFASAAFHSFPELLKWDPFSGDYGQGFLGLSLGQCVYLVKDGRFGVQAFGGDIDEARSTAASTVVAPKDAVRRRVFVAELGLKVEISAGAIEEIVYDGEAQSLKLTLIPAVLDSALQAKSAIAWLEQPGLDTVGFTVAGAQQERGGFVVSLSNGTASIDITKT</sequence>
<dbReference type="AlphaFoldDB" id="A0A8H7JD50"/>
<keyword evidence="3" id="KW-1185">Reference proteome</keyword>
<proteinExistence type="predicted"/>
<name>A0A8H7JD50_9PLEO</name>
<evidence type="ECO:0000313" key="3">
    <source>
        <dbReference type="Proteomes" id="UP000651452"/>
    </source>
</evidence>
<accession>A0A8H7JD50</accession>
<feature type="chain" id="PRO_5034921761" evidence="1">
    <location>
        <begin position="21"/>
        <end position="900"/>
    </location>
</feature>
<evidence type="ECO:0000313" key="2">
    <source>
        <dbReference type="EMBL" id="KAF9701446.1"/>
    </source>
</evidence>
<dbReference type="EMBL" id="RZGK01000002">
    <property type="protein sequence ID" value="KAF9701446.1"/>
    <property type="molecule type" value="Genomic_DNA"/>
</dbReference>
<gene>
    <name evidence="2" type="ORF">EKO04_000512</name>
</gene>